<dbReference type="STRING" id="1230905.A0A1G4JIL2"/>
<dbReference type="EMBL" id="LT598465">
    <property type="protein sequence ID" value="SCU90216.1"/>
    <property type="molecule type" value="Genomic_DNA"/>
</dbReference>
<feature type="transmembrane region" description="Helical" evidence="1">
    <location>
        <begin position="314"/>
        <end position="336"/>
    </location>
</feature>
<feature type="chain" id="PRO_5009236093" evidence="2">
    <location>
        <begin position="21"/>
        <end position="391"/>
    </location>
</feature>
<evidence type="ECO:0000313" key="3">
    <source>
        <dbReference type="EMBL" id="SCU90216.1"/>
    </source>
</evidence>
<keyword evidence="2" id="KW-0732">Signal</keyword>
<dbReference type="AlphaFoldDB" id="A0A1G4JIL2"/>
<evidence type="ECO:0000256" key="2">
    <source>
        <dbReference type="SAM" id="SignalP"/>
    </source>
</evidence>
<accession>A0A1G4JIL2</accession>
<dbReference type="Proteomes" id="UP000191024">
    <property type="component" value="Chromosome E"/>
</dbReference>
<sequence>MHLLNIVIFLLVGFDSFVLGIRNVIEPKPKTTSSEEIRPWMRTIYSTVKEVVTPTVIAGVTFSRKPLATPDPLEPWVSLNKEGLPKTIKPKIKNGRTENASPTYSTYFKTVSTKTFDYEELQAHNMDPNDVYEEEVFEDEDKTYVSLNPIIRCTPDRYLNKGLAKNVPSEPFCTPRENSELKVGKTYFVTWYTNFFRSELTDETAEKVRIHLSYVREKSHEKGFGKRDMRATFFSSEWIRNVDGLYPLEIYEEWLNGKYERKVVLSVQPSTIPDDEFNHLEHGLLINIALGSRVFKKTKEQLALEDAGIMDDTWYYVALSIPTAVLIACVGMYFFLYLNRHNRDISDVRRFALSKRRRVIGKFKDMKKYKNINNRRYDELPSYNKKNSKQS</sequence>
<protein>
    <submittedName>
        <fullName evidence="3">LAMI_0E01112g1_1</fullName>
    </submittedName>
</protein>
<evidence type="ECO:0000256" key="1">
    <source>
        <dbReference type="SAM" id="Phobius"/>
    </source>
</evidence>
<keyword evidence="4" id="KW-1185">Reference proteome</keyword>
<keyword evidence="1" id="KW-0812">Transmembrane</keyword>
<reference evidence="3 4" key="1">
    <citation type="submission" date="2016-03" db="EMBL/GenBank/DDBJ databases">
        <authorList>
            <person name="Devillers H."/>
        </authorList>
    </citation>
    <scope>NUCLEOTIDE SEQUENCE [LARGE SCALE GENOMIC DNA]</scope>
    <source>
        <strain evidence="3">CBS 11717</strain>
    </source>
</reference>
<feature type="signal peptide" evidence="2">
    <location>
        <begin position="1"/>
        <end position="20"/>
    </location>
</feature>
<dbReference type="Pfam" id="PF14610">
    <property type="entry name" value="Psg1"/>
    <property type="match status" value="1"/>
</dbReference>
<keyword evidence="1" id="KW-1133">Transmembrane helix</keyword>
<dbReference type="InterPro" id="IPR028000">
    <property type="entry name" value="Pma1"/>
</dbReference>
<evidence type="ECO:0000313" key="4">
    <source>
        <dbReference type="Proteomes" id="UP000191024"/>
    </source>
</evidence>
<gene>
    <name evidence="3" type="ORF">LAMI_0E01112G</name>
</gene>
<organism evidence="3 4">
    <name type="scientific">Lachancea mirantina</name>
    <dbReference type="NCBI Taxonomy" id="1230905"/>
    <lineage>
        <taxon>Eukaryota</taxon>
        <taxon>Fungi</taxon>
        <taxon>Dikarya</taxon>
        <taxon>Ascomycota</taxon>
        <taxon>Saccharomycotina</taxon>
        <taxon>Saccharomycetes</taxon>
        <taxon>Saccharomycetales</taxon>
        <taxon>Saccharomycetaceae</taxon>
        <taxon>Lachancea</taxon>
    </lineage>
</organism>
<name>A0A1G4JIL2_9SACH</name>
<keyword evidence="1" id="KW-0472">Membrane</keyword>
<dbReference type="OrthoDB" id="4084551at2759"/>
<proteinExistence type="predicted"/>